<feature type="region of interest" description="Disordered" evidence="1">
    <location>
        <begin position="460"/>
        <end position="493"/>
    </location>
</feature>
<evidence type="ECO:0000256" key="2">
    <source>
        <dbReference type="SAM" id="Phobius"/>
    </source>
</evidence>
<keyword evidence="2" id="KW-0472">Membrane</keyword>
<name>A0ABY5ZWT1_9BURK</name>
<protein>
    <submittedName>
        <fullName evidence="4">THxN family PEP-CTERM protein</fullName>
    </submittedName>
</protein>
<feature type="compositionally biased region" description="Low complexity" evidence="1">
    <location>
        <begin position="466"/>
        <end position="488"/>
    </location>
</feature>
<reference evidence="4" key="1">
    <citation type="submission" date="2022-09" db="EMBL/GenBank/DDBJ databases">
        <title>Bacterial diversity in gut of crayfish and pufferfish.</title>
        <authorList>
            <person name="Huang Y."/>
        </authorList>
    </citation>
    <scope>NUCLEOTIDE SEQUENCE</scope>
    <source>
        <strain evidence="4">PR12</strain>
    </source>
</reference>
<keyword evidence="2" id="KW-1133">Transmembrane helix</keyword>
<evidence type="ECO:0000313" key="4">
    <source>
        <dbReference type="EMBL" id="UXC18154.1"/>
    </source>
</evidence>
<evidence type="ECO:0000256" key="3">
    <source>
        <dbReference type="SAM" id="SignalP"/>
    </source>
</evidence>
<evidence type="ECO:0000256" key="1">
    <source>
        <dbReference type="SAM" id="MobiDB-lite"/>
    </source>
</evidence>
<keyword evidence="5" id="KW-1185">Reference proteome</keyword>
<keyword evidence="3" id="KW-0732">Signal</keyword>
<keyword evidence="2" id="KW-0812">Transmembrane</keyword>
<evidence type="ECO:0000313" key="5">
    <source>
        <dbReference type="Proteomes" id="UP001058290"/>
    </source>
</evidence>
<feature type="signal peptide" evidence="3">
    <location>
        <begin position="1"/>
        <end position="24"/>
    </location>
</feature>
<gene>
    <name evidence="4" type="ORF">N4T19_21095</name>
</gene>
<feature type="transmembrane region" description="Helical" evidence="2">
    <location>
        <begin position="495"/>
        <end position="515"/>
    </location>
</feature>
<dbReference type="RefSeq" id="WP_260718943.1">
    <property type="nucleotide sequence ID" value="NZ_CP104377.1"/>
</dbReference>
<dbReference type="NCBIfam" id="NF038125">
    <property type="entry name" value="PEP_CTERM_THxN"/>
    <property type="match status" value="1"/>
</dbReference>
<proteinExistence type="predicted"/>
<dbReference type="Proteomes" id="UP001058290">
    <property type="component" value="Chromosome"/>
</dbReference>
<accession>A0ABY5ZWT1</accession>
<sequence>MLHRSISVTVLGLLGALFMGSATAAPVEWDYTVSARFVTTTGATTFNGAGPGSANGCELVLPTDITWGACPSGPAGTGRSGIGVSASEQTGTLVANGAAQYANVYTHTNNIVASSYATLASATISTTLGLRAKGSSDPYTYENFIYTIKFSETPNGSDPTLCVVPGGVPCSDIWVLDGSVNRTVVMNGQEFTFSFFPEPAAIPLDPEICEAAGAEDGCIGFTTQENMVNAIPFMMNLTQVANVSGRVYAEGSDPANTQDDGNGLDAGMAVAVSLLCTGPDYSAGPVDAAADGSFSFENVPTGADCAITTTPPAGYQMAYTQQGTTGESGAPGALNTSVAGSTGVQSIAISVPPDGSSGNLFALRAVTDMLSTTVCTPGTAAAGAAVSCTTTCTNAGSAAALQAFCAIPNAASLPGSPTPVCSAPADLPPNGTLSCTLSFTMAGNASITVVGGAGADNDSNGGGDAAAGNNASSAAVAPQVTTPTNPTNPSNPTPVPGLGGFALAVLAALMGLVVWRRPRLVAGGRMR</sequence>
<feature type="chain" id="PRO_5045110977" evidence="3">
    <location>
        <begin position="25"/>
        <end position="527"/>
    </location>
</feature>
<organism evidence="4 5">
    <name type="scientific">Comamonas squillarum</name>
    <dbReference type="NCBI Taxonomy" id="2977320"/>
    <lineage>
        <taxon>Bacteria</taxon>
        <taxon>Pseudomonadati</taxon>
        <taxon>Pseudomonadota</taxon>
        <taxon>Betaproteobacteria</taxon>
        <taxon>Burkholderiales</taxon>
        <taxon>Comamonadaceae</taxon>
        <taxon>Comamonas</taxon>
    </lineage>
</organism>
<dbReference type="EMBL" id="CP104377">
    <property type="protein sequence ID" value="UXC18154.1"/>
    <property type="molecule type" value="Genomic_DNA"/>
</dbReference>